<gene>
    <name evidence="6" type="primary">alsR</name>
    <name evidence="6" type="ORF">ANBU17_05380</name>
</gene>
<dbReference type="Pfam" id="PF03466">
    <property type="entry name" value="LysR_substrate"/>
    <property type="match status" value="1"/>
</dbReference>
<evidence type="ECO:0000313" key="7">
    <source>
        <dbReference type="Proteomes" id="UP000613208"/>
    </source>
</evidence>
<evidence type="ECO:0000256" key="3">
    <source>
        <dbReference type="ARBA" id="ARBA00023125"/>
    </source>
</evidence>
<dbReference type="PANTHER" id="PTHR30126:SF40">
    <property type="entry name" value="HTH-TYPE TRANSCRIPTIONAL REGULATOR GLTR"/>
    <property type="match status" value="1"/>
</dbReference>
<dbReference type="Proteomes" id="UP000613208">
    <property type="component" value="Unassembled WGS sequence"/>
</dbReference>
<dbReference type="Gene3D" id="1.10.10.10">
    <property type="entry name" value="Winged helix-like DNA-binding domain superfamily/Winged helix DNA-binding domain"/>
    <property type="match status" value="1"/>
</dbReference>
<sequence length="300" mass="34949">MNTQQLLCFVCAADHLNFTKAAEELYLSAPTVTHHIKNLENELNTLLFIRTSKMVKLTEAGQQFYTDAKDILSRIDIAEKKIQKIAQKDISFFQIGCTSYEETSFFLPVLKEMRKQYPHVYPRLTIQNYYTLKNLLQSHQIDLMFATSEMISGISDCFFHKLRHSRTFVLLPKDSPLKNKKSLTFDDLKEETLITLHPKLIPFQNGNQLQEKLALYSQAYFNIVCENIHEASFLARCGYGAAILPDFYLPDHLEDFLVLPMNPEEELPVNYGIVCQKNEKHDFIRWFMKRVSSIIFETRS</sequence>
<dbReference type="InterPro" id="IPR036390">
    <property type="entry name" value="WH_DNA-bd_sf"/>
</dbReference>
<dbReference type="EMBL" id="BLYI01000009">
    <property type="protein sequence ID" value="GFO84191.1"/>
    <property type="molecule type" value="Genomic_DNA"/>
</dbReference>
<dbReference type="InterPro" id="IPR000847">
    <property type="entry name" value="LysR_HTH_N"/>
</dbReference>
<comment type="similarity">
    <text evidence="1">Belongs to the LysR transcriptional regulatory family.</text>
</comment>
<dbReference type="SUPFAM" id="SSF53850">
    <property type="entry name" value="Periplasmic binding protein-like II"/>
    <property type="match status" value="1"/>
</dbReference>
<keyword evidence="3" id="KW-0238">DNA-binding</keyword>
<dbReference type="GO" id="GO:0003700">
    <property type="term" value="F:DNA-binding transcription factor activity"/>
    <property type="evidence" value="ECO:0007669"/>
    <property type="project" value="InterPro"/>
</dbReference>
<proteinExistence type="inferred from homology"/>
<dbReference type="GO" id="GO:0000976">
    <property type="term" value="F:transcription cis-regulatory region binding"/>
    <property type="evidence" value="ECO:0007669"/>
    <property type="project" value="TreeGrafter"/>
</dbReference>
<dbReference type="InterPro" id="IPR005119">
    <property type="entry name" value="LysR_subst-bd"/>
</dbReference>
<dbReference type="CDD" id="cd05466">
    <property type="entry name" value="PBP2_LTTR_substrate"/>
    <property type="match status" value="1"/>
</dbReference>
<dbReference type="RefSeq" id="WP_201309926.1">
    <property type="nucleotide sequence ID" value="NZ_BLYI01000009.1"/>
</dbReference>
<dbReference type="PROSITE" id="PS50931">
    <property type="entry name" value="HTH_LYSR"/>
    <property type="match status" value="1"/>
</dbReference>
<dbReference type="Gene3D" id="3.40.190.290">
    <property type="match status" value="1"/>
</dbReference>
<feature type="domain" description="HTH lysR-type" evidence="5">
    <location>
        <begin position="1"/>
        <end position="58"/>
    </location>
</feature>
<dbReference type="InterPro" id="IPR036388">
    <property type="entry name" value="WH-like_DNA-bd_sf"/>
</dbReference>
<reference evidence="6" key="1">
    <citation type="submission" date="2020-06" db="EMBL/GenBank/DDBJ databases">
        <title>Characterization of fructooligosaccharide metabolism and fructooligosaccharide-degrading enzymes in human commensal butyrate producers.</title>
        <authorList>
            <person name="Tanno H."/>
            <person name="Fujii T."/>
            <person name="Hirano K."/>
            <person name="Maeno S."/>
            <person name="Tonozuka T."/>
            <person name="Sakamoto M."/>
            <person name="Ohkuma M."/>
            <person name="Tochio T."/>
            <person name="Endo A."/>
        </authorList>
    </citation>
    <scope>NUCLEOTIDE SEQUENCE</scope>
    <source>
        <strain evidence="6">JCM 17466</strain>
    </source>
</reference>
<evidence type="ECO:0000256" key="4">
    <source>
        <dbReference type="ARBA" id="ARBA00023163"/>
    </source>
</evidence>
<dbReference type="PRINTS" id="PR00039">
    <property type="entry name" value="HTHLYSR"/>
</dbReference>
<dbReference type="SUPFAM" id="SSF46785">
    <property type="entry name" value="Winged helix' DNA-binding domain"/>
    <property type="match status" value="1"/>
</dbReference>
<dbReference type="Pfam" id="PF00126">
    <property type="entry name" value="HTH_1"/>
    <property type="match status" value="1"/>
</dbReference>
<keyword evidence="2" id="KW-0805">Transcription regulation</keyword>
<evidence type="ECO:0000256" key="1">
    <source>
        <dbReference type="ARBA" id="ARBA00009437"/>
    </source>
</evidence>
<accession>A0A916Q7W6</accession>
<evidence type="ECO:0000256" key="2">
    <source>
        <dbReference type="ARBA" id="ARBA00023015"/>
    </source>
</evidence>
<evidence type="ECO:0000259" key="5">
    <source>
        <dbReference type="PROSITE" id="PS50931"/>
    </source>
</evidence>
<comment type="caution">
    <text evidence="6">The sequence shown here is derived from an EMBL/GenBank/DDBJ whole genome shotgun (WGS) entry which is preliminary data.</text>
</comment>
<protein>
    <submittedName>
        <fullName evidence="6">LysR family transcriptional regulator</fullName>
    </submittedName>
</protein>
<organism evidence="6 7">
    <name type="scientific">Anaerostipes butyraticus</name>
    <dbReference type="NCBI Taxonomy" id="645466"/>
    <lineage>
        <taxon>Bacteria</taxon>
        <taxon>Bacillati</taxon>
        <taxon>Bacillota</taxon>
        <taxon>Clostridia</taxon>
        <taxon>Lachnospirales</taxon>
        <taxon>Lachnospiraceae</taxon>
        <taxon>Anaerostipes</taxon>
    </lineage>
</organism>
<keyword evidence="4" id="KW-0804">Transcription</keyword>
<dbReference type="FunFam" id="1.10.10.10:FF:000001">
    <property type="entry name" value="LysR family transcriptional regulator"/>
    <property type="match status" value="1"/>
</dbReference>
<keyword evidence="7" id="KW-1185">Reference proteome</keyword>
<evidence type="ECO:0000313" key="6">
    <source>
        <dbReference type="EMBL" id="GFO84191.1"/>
    </source>
</evidence>
<dbReference type="PANTHER" id="PTHR30126">
    <property type="entry name" value="HTH-TYPE TRANSCRIPTIONAL REGULATOR"/>
    <property type="match status" value="1"/>
</dbReference>
<name>A0A916Q7W6_9FIRM</name>
<dbReference type="AlphaFoldDB" id="A0A916Q7W6"/>